<dbReference type="Gene3D" id="2.30.110.10">
    <property type="entry name" value="Electron Transport, Fmn-binding Protein, Chain A"/>
    <property type="match status" value="1"/>
</dbReference>
<protein>
    <submittedName>
        <fullName evidence="2">Flavin-nucleotide-binding protein</fullName>
    </submittedName>
</protein>
<reference evidence="2" key="2">
    <citation type="journal article" date="2021" name="Syst. Appl. Microbiol.">
        <title>Roseomonas hellenica sp. nov., isolated from roots of wild-growing Alkanna tinctoria.</title>
        <authorList>
            <person name="Rat A."/>
            <person name="Naranjo H.D."/>
            <person name="Lebbe L."/>
            <person name="Cnockaert M."/>
            <person name="Krigas N."/>
            <person name="Grigoriadou K."/>
            <person name="Maloupa E."/>
            <person name="Willems A."/>
        </authorList>
    </citation>
    <scope>NUCLEOTIDE SEQUENCE</scope>
    <source>
        <strain evidence="2">LMG 31228</strain>
    </source>
</reference>
<gene>
    <name evidence="2" type="ORF">GXW74_24525</name>
</gene>
<proteinExistence type="predicted"/>
<dbReference type="InterPro" id="IPR024029">
    <property type="entry name" value="Pyridox_Oxase_FMN-dep"/>
</dbReference>
<dbReference type="Pfam" id="PF01243">
    <property type="entry name" value="PNPOx_N"/>
    <property type="match status" value="1"/>
</dbReference>
<dbReference type="Proteomes" id="UP001138709">
    <property type="component" value="Unassembled WGS sequence"/>
</dbReference>
<dbReference type="AlphaFoldDB" id="A0A9X9XIY2"/>
<name>A0A9X9XIY2_9PROT</name>
<evidence type="ECO:0000313" key="3">
    <source>
        <dbReference type="Proteomes" id="UP001138709"/>
    </source>
</evidence>
<keyword evidence="3" id="KW-1185">Reference proteome</keyword>
<organism evidence="2 3">
    <name type="scientific">Neoroseomonas eburnea</name>
    <dbReference type="NCBI Taxonomy" id="1346889"/>
    <lineage>
        <taxon>Bacteria</taxon>
        <taxon>Pseudomonadati</taxon>
        <taxon>Pseudomonadota</taxon>
        <taxon>Alphaproteobacteria</taxon>
        <taxon>Acetobacterales</taxon>
        <taxon>Acetobacteraceae</taxon>
        <taxon>Neoroseomonas</taxon>
    </lineage>
</organism>
<dbReference type="InterPro" id="IPR012349">
    <property type="entry name" value="Split_barrel_FMN-bd"/>
</dbReference>
<evidence type="ECO:0000313" key="2">
    <source>
        <dbReference type="EMBL" id="MBR0683668.1"/>
    </source>
</evidence>
<feature type="domain" description="Pyridoxamine 5'-phosphate oxidase N-terminal" evidence="1">
    <location>
        <begin position="39"/>
        <end position="158"/>
    </location>
</feature>
<dbReference type="EMBL" id="JAAEDL010000038">
    <property type="protein sequence ID" value="MBR0683668.1"/>
    <property type="molecule type" value="Genomic_DNA"/>
</dbReference>
<evidence type="ECO:0000259" key="1">
    <source>
        <dbReference type="Pfam" id="PF01243"/>
    </source>
</evidence>
<dbReference type="InterPro" id="IPR011576">
    <property type="entry name" value="Pyridox_Oxase_N"/>
</dbReference>
<reference evidence="2" key="1">
    <citation type="submission" date="2020-01" db="EMBL/GenBank/DDBJ databases">
        <authorList>
            <person name="Rat A."/>
        </authorList>
    </citation>
    <scope>NUCLEOTIDE SEQUENCE</scope>
    <source>
        <strain evidence="2">LMG 31228</strain>
    </source>
</reference>
<comment type="caution">
    <text evidence="2">The sequence shown here is derived from an EMBL/GenBank/DDBJ whole genome shotgun (WGS) entry which is preliminary data.</text>
</comment>
<dbReference type="PANTHER" id="PTHR42815:SF2">
    <property type="entry name" value="FAD-BINDING, PUTATIVE (AFU_ORTHOLOGUE AFUA_6G07600)-RELATED"/>
    <property type="match status" value="1"/>
</dbReference>
<accession>A0A9X9XIY2</accession>
<dbReference type="SUPFAM" id="SSF50475">
    <property type="entry name" value="FMN-binding split barrel"/>
    <property type="match status" value="1"/>
</dbReference>
<dbReference type="RefSeq" id="WP_211849233.1">
    <property type="nucleotide sequence ID" value="NZ_JAAEDL010000038.1"/>
</dbReference>
<dbReference type="NCBIfam" id="TIGR04025">
    <property type="entry name" value="PPOX_FMN_DR2398"/>
    <property type="match status" value="1"/>
</dbReference>
<sequence>MDTQAPTSDAFAVTTESQLRALYGEALDGAVKKVAHRIEATARAWIAASPFCILSTVGARGVHATPRGDAPGFVAVEPDGTLIIPDRRGNNRLDGLRDILEDPRVSVIFFVPGASEVLRVHGTARITADPALCARFVERGKAPTTVLVVTVTELFMQCAKSIMRSRLWDGKARPDGLPTMGQLIASHRGDGELDATAYDRDAPERLKQTMY</sequence>
<dbReference type="PANTHER" id="PTHR42815">
    <property type="entry name" value="FAD-BINDING, PUTATIVE (AFU_ORTHOLOGUE AFUA_6G07600)-RELATED"/>
    <property type="match status" value="1"/>
</dbReference>